<evidence type="ECO:0000256" key="2">
    <source>
        <dbReference type="ARBA" id="ARBA00022670"/>
    </source>
</evidence>
<keyword evidence="2" id="KW-0645">Protease</keyword>
<evidence type="ECO:0000256" key="4">
    <source>
        <dbReference type="ARBA" id="ARBA00022801"/>
    </source>
</evidence>
<dbReference type="Gene3D" id="3.90.70.80">
    <property type="match status" value="1"/>
</dbReference>
<comment type="subcellular location">
    <subcellularLocation>
        <location evidence="6">Cytoplasm</location>
    </subcellularLocation>
</comment>
<keyword evidence="5 6" id="KW-0788">Thiol protease</keyword>
<reference evidence="8 9" key="1">
    <citation type="submission" date="2018-07" db="EMBL/GenBank/DDBJ databases">
        <title>The complete nuclear genome of the prasinophyte Chloropicon primus (CCMP1205).</title>
        <authorList>
            <person name="Pombert J.-F."/>
            <person name="Otis C."/>
            <person name="Turmel M."/>
            <person name="Lemieux C."/>
        </authorList>
    </citation>
    <scope>NUCLEOTIDE SEQUENCE [LARGE SCALE GENOMIC DNA]</scope>
    <source>
        <strain evidence="8 9">CCMP1205</strain>
    </source>
</reference>
<keyword evidence="9" id="KW-1185">Reference proteome</keyword>
<dbReference type="FunFam" id="3.90.70.80:FF:000017">
    <property type="entry name" value="ubiquitin thioesterase OTU1"/>
    <property type="match status" value="1"/>
</dbReference>
<evidence type="ECO:0000313" key="8">
    <source>
        <dbReference type="EMBL" id="QDZ18414.1"/>
    </source>
</evidence>
<accession>A0A5B8ME22</accession>
<name>A0A5B8ME22_9CHLO</name>
<evidence type="ECO:0000259" key="7">
    <source>
        <dbReference type="PROSITE" id="PS50802"/>
    </source>
</evidence>
<dbReference type="Pfam" id="PF11543">
    <property type="entry name" value="UN_NPL4"/>
    <property type="match status" value="1"/>
</dbReference>
<keyword evidence="4 6" id="KW-0378">Hydrolase</keyword>
<evidence type="ECO:0000313" key="9">
    <source>
        <dbReference type="Proteomes" id="UP000316726"/>
    </source>
</evidence>
<evidence type="ECO:0000256" key="3">
    <source>
        <dbReference type="ARBA" id="ARBA00022786"/>
    </source>
</evidence>
<dbReference type="Pfam" id="PF02338">
    <property type="entry name" value="OTU"/>
    <property type="match status" value="1"/>
</dbReference>
<feature type="domain" description="OTU" evidence="7">
    <location>
        <begin position="131"/>
        <end position="253"/>
    </location>
</feature>
<evidence type="ECO:0000256" key="1">
    <source>
        <dbReference type="ARBA" id="ARBA00000707"/>
    </source>
</evidence>
<dbReference type="InterPro" id="IPR038765">
    <property type="entry name" value="Papain-like_cys_pep_sf"/>
</dbReference>
<dbReference type="OrthoDB" id="65596at2759"/>
<dbReference type="STRING" id="1764295.A0A5B8ME22"/>
<proteinExistence type="predicted"/>
<dbReference type="SUPFAM" id="SSF54236">
    <property type="entry name" value="Ubiquitin-like"/>
    <property type="match status" value="1"/>
</dbReference>
<dbReference type="EC" id="3.4.19.12" evidence="6"/>
<comment type="catalytic activity">
    <reaction evidence="1 6">
        <text>Thiol-dependent hydrolysis of ester, thioester, amide, peptide and isopeptide bonds formed by the C-terminal Gly of ubiquitin (a 76-residue protein attached to proteins as an intracellular targeting signal).</text>
        <dbReference type="EC" id="3.4.19.12"/>
    </reaction>
</comment>
<protein>
    <recommendedName>
        <fullName evidence="6">Ubiquitin thioesterase OTU</fullName>
        <ecNumber evidence="6">3.4.19.12</ecNumber>
    </recommendedName>
</protein>
<dbReference type="PROSITE" id="PS50802">
    <property type="entry name" value="OTU"/>
    <property type="match status" value="1"/>
</dbReference>
<dbReference type="GO" id="GO:0004843">
    <property type="term" value="F:cysteine-type deubiquitinase activity"/>
    <property type="evidence" value="ECO:0007669"/>
    <property type="project" value="UniProtKB-UniRule"/>
</dbReference>
<dbReference type="CDD" id="cd22793">
    <property type="entry name" value="OTU_plant_OTU1_2-like"/>
    <property type="match status" value="1"/>
</dbReference>
<dbReference type="Pfam" id="PF24560">
    <property type="entry name" value="zf-C2H2_OTU1_C"/>
    <property type="match status" value="1"/>
</dbReference>
<dbReference type="GO" id="GO:0036503">
    <property type="term" value="P:ERAD pathway"/>
    <property type="evidence" value="ECO:0007669"/>
    <property type="project" value="TreeGrafter"/>
</dbReference>
<sequence length="332" mass="36591">MIIRVRSRDGLERVKVAEDATLSDLRTAIEKVTGVRSGEQRLSADQNLLNLNESGKVTLLETMEGLKHGSMVYLAYGYERDVPAAPTEVYEAAPAAAVRSLHPAPACTPVASDRNKGEDLVGVSLPDGSELVKRVIVSDNSCLFNAVGYVMERDRNKARDLRQVVASTVASDPDTYNDVFLEKSNGDYCRWILDPMRWGGAIELSILTKHYQREIAAYDIQTKRVDVYGQGMGYRERALVIYDGLHYDALALSAFSGAPEEVDITLFEVDAPIAQQASQAASALVSKLHDAKQFTDTANFTLRCTVCQQGLRGEKEAQEHAKRTGHVNFAEY</sequence>
<dbReference type="CDD" id="cd17055">
    <property type="entry name" value="Ubl_AtNPL4_like"/>
    <property type="match status" value="1"/>
</dbReference>
<dbReference type="EMBL" id="CP031034">
    <property type="protein sequence ID" value="QDZ18414.1"/>
    <property type="molecule type" value="Genomic_DNA"/>
</dbReference>
<dbReference type="GO" id="GO:0016579">
    <property type="term" value="P:protein deubiquitination"/>
    <property type="evidence" value="ECO:0007669"/>
    <property type="project" value="TreeGrafter"/>
</dbReference>
<comment type="function">
    <text evidence="6">Hydrolase that can remove conjugated ubiquitin from proteins and may therefore play an important regulatory role at the level of protein turnover by preventing degradation.</text>
</comment>
<dbReference type="InterPro" id="IPR057766">
    <property type="entry name" value="Znf-C2H2_OTU1-like_C"/>
</dbReference>
<keyword evidence="3 6" id="KW-0833">Ubl conjugation pathway</keyword>
<dbReference type="AlphaFoldDB" id="A0A5B8ME22"/>
<organism evidence="8 9">
    <name type="scientific">Chloropicon primus</name>
    <dbReference type="NCBI Taxonomy" id="1764295"/>
    <lineage>
        <taxon>Eukaryota</taxon>
        <taxon>Viridiplantae</taxon>
        <taxon>Chlorophyta</taxon>
        <taxon>Chloropicophyceae</taxon>
        <taxon>Chloropicales</taxon>
        <taxon>Chloropicaceae</taxon>
        <taxon>Chloropicon</taxon>
    </lineage>
</organism>
<dbReference type="GO" id="GO:0030968">
    <property type="term" value="P:endoplasmic reticulum unfolded protein response"/>
    <property type="evidence" value="ECO:0007669"/>
    <property type="project" value="TreeGrafter"/>
</dbReference>
<dbReference type="PANTHER" id="PTHR13312">
    <property type="entry name" value="HIV-INDUCED PROTEIN-7-LIKE PROTEASE"/>
    <property type="match status" value="1"/>
</dbReference>
<gene>
    <name evidence="8" type="ORF">A3770_01p09320</name>
</gene>
<dbReference type="SUPFAM" id="SSF54001">
    <property type="entry name" value="Cysteine proteinases"/>
    <property type="match status" value="1"/>
</dbReference>
<dbReference type="GO" id="GO:0005634">
    <property type="term" value="C:nucleus"/>
    <property type="evidence" value="ECO:0007669"/>
    <property type="project" value="TreeGrafter"/>
</dbReference>
<dbReference type="Proteomes" id="UP000316726">
    <property type="component" value="Chromosome 1"/>
</dbReference>
<dbReference type="InterPro" id="IPR024682">
    <property type="entry name" value="Npl4_Ub-like_dom"/>
</dbReference>
<dbReference type="InterPro" id="IPR003323">
    <property type="entry name" value="OTU_dom"/>
</dbReference>
<keyword evidence="6" id="KW-0963">Cytoplasm</keyword>
<dbReference type="InterPro" id="IPR029071">
    <property type="entry name" value="Ubiquitin-like_domsf"/>
</dbReference>
<dbReference type="GO" id="GO:0005829">
    <property type="term" value="C:cytosol"/>
    <property type="evidence" value="ECO:0007669"/>
    <property type="project" value="TreeGrafter"/>
</dbReference>
<evidence type="ECO:0000256" key="5">
    <source>
        <dbReference type="ARBA" id="ARBA00022807"/>
    </source>
</evidence>
<dbReference type="PANTHER" id="PTHR13312:SF0">
    <property type="entry name" value="UBIQUITIN THIOESTERASE OTU1"/>
    <property type="match status" value="1"/>
</dbReference>
<dbReference type="Gene3D" id="3.10.20.90">
    <property type="entry name" value="Phosphatidylinositol 3-kinase Catalytic Subunit, Chain A, domain 1"/>
    <property type="match status" value="1"/>
</dbReference>
<evidence type="ECO:0000256" key="6">
    <source>
        <dbReference type="RuleBase" id="RU367104"/>
    </source>
</evidence>